<dbReference type="EMBL" id="JAWWNJ010000004">
    <property type="protein sequence ID" value="KAK7057480.1"/>
    <property type="molecule type" value="Genomic_DNA"/>
</dbReference>
<gene>
    <name evidence="3" type="ORF">R3P38DRAFT_2841233</name>
</gene>
<proteinExistence type="predicted"/>
<feature type="compositionally biased region" description="Low complexity" evidence="1">
    <location>
        <begin position="193"/>
        <end position="204"/>
    </location>
</feature>
<accession>A0AAW0E0Q2</accession>
<comment type="caution">
    <text evidence="3">The sequence shown here is derived from an EMBL/GenBank/DDBJ whole genome shotgun (WGS) entry which is preliminary data.</text>
</comment>
<keyword evidence="4" id="KW-1185">Reference proteome</keyword>
<sequence>MHWIIDCLTTLLFAPMLIIEWTTLYAAFSYSSICSLTLSLGSVPSTPNITPLIHPRNHINASPPAFNSITVTASIAIGAFAAFIAMVLVVRCKQRQHNARVQHSLKRPLLKIHPHPRAAYNPLSPRPLVVDTAFLSPIKPAYLDSPRPRRSSTPVAPMLVVNSPNSPTPSGNIPSPRQPNWNLSLHGRPIPRHVPSSVSPSRVSTAPHSRAGSGQFISHRETGGPHQRAHSHSYTSSSVAPEDLTELLNELSRHYVLKGER</sequence>
<feature type="transmembrane region" description="Helical" evidence="2">
    <location>
        <begin position="65"/>
        <end position="90"/>
    </location>
</feature>
<keyword evidence="2" id="KW-0812">Transmembrane</keyword>
<evidence type="ECO:0000256" key="1">
    <source>
        <dbReference type="SAM" id="MobiDB-lite"/>
    </source>
</evidence>
<feature type="compositionally biased region" description="Polar residues" evidence="1">
    <location>
        <begin position="162"/>
        <end position="183"/>
    </location>
</feature>
<evidence type="ECO:0000313" key="4">
    <source>
        <dbReference type="Proteomes" id="UP001362999"/>
    </source>
</evidence>
<dbReference type="AlphaFoldDB" id="A0AAW0E0Q2"/>
<feature type="region of interest" description="Disordered" evidence="1">
    <location>
        <begin position="142"/>
        <end position="241"/>
    </location>
</feature>
<organism evidence="3 4">
    <name type="scientific">Favolaschia claudopus</name>
    <dbReference type="NCBI Taxonomy" id="2862362"/>
    <lineage>
        <taxon>Eukaryota</taxon>
        <taxon>Fungi</taxon>
        <taxon>Dikarya</taxon>
        <taxon>Basidiomycota</taxon>
        <taxon>Agaricomycotina</taxon>
        <taxon>Agaricomycetes</taxon>
        <taxon>Agaricomycetidae</taxon>
        <taxon>Agaricales</taxon>
        <taxon>Marasmiineae</taxon>
        <taxon>Mycenaceae</taxon>
        <taxon>Favolaschia</taxon>
    </lineage>
</organism>
<evidence type="ECO:0008006" key="5">
    <source>
        <dbReference type="Google" id="ProtNLM"/>
    </source>
</evidence>
<dbReference type="Proteomes" id="UP001362999">
    <property type="component" value="Unassembled WGS sequence"/>
</dbReference>
<keyword evidence="2" id="KW-0472">Membrane</keyword>
<reference evidence="3 4" key="1">
    <citation type="journal article" date="2024" name="J Genomics">
        <title>Draft genome sequencing and assembly of Favolaschia claudopus CIRM-BRFM 2984 isolated from oak limbs.</title>
        <authorList>
            <person name="Navarro D."/>
            <person name="Drula E."/>
            <person name="Chaduli D."/>
            <person name="Cazenave R."/>
            <person name="Ahrendt S."/>
            <person name="Wang J."/>
            <person name="Lipzen A."/>
            <person name="Daum C."/>
            <person name="Barry K."/>
            <person name="Grigoriev I.V."/>
            <person name="Favel A."/>
            <person name="Rosso M.N."/>
            <person name="Martin F."/>
        </authorList>
    </citation>
    <scope>NUCLEOTIDE SEQUENCE [LARGE SCALE GENOMIC DNA]</scope>
    <source>
        <strain evidence="3 4">CIRM-BRFM 2984</strain>
    </source>
</reference>
<protein>
    <recommendedName>
        <fullName evidence="5">Transmembrane protein</fullName>
    </recommendedName>
</protein>
<evidence type="ECO:0000313" key="3">
    <source>
        <dbReference type="EMBL" id="KAK7057480.1"/>
    </source>
</evidence>
<name>A0AAW0E0Q2_9AGAR</name>
<evidence type="ECO:0000256" key="2">
    <source>
        <dbReference type="SAM" id="Phobius"/>
    </source>
</evidence>
<keyword evidence="2" id="KW-1133">Transmembrane helix</keyword>